<protein>
    <recommendedName>
        <fullName evidence="1">Fido domain-containing protein</fullName>
    </recommendedName>
</protein>
<gene>
    <name evidence="2" type="ORF">JTBB02_V1_30002</name>
</gene>
<feature type="domain" description="Fido" evidence="1">
    <location>
        <begin position="9"/>
        <end position="123"/>
    </location>
</feature>
<dbReference type="InterPro" id="IPR036597">
    <property type="entry name" value="Fido-like_dom_sf"/>
</dbReference>
<dbReference type="InterPro" id="IPR003812">
    <property type="entry name" value="Fido"/>
</dbReference>
<sequence length="128" mass="14465">MPNEGIQFLSVDEAIAIHDRLIERFGGKSGIRDKGLLESALFRPQTGYYDDIAELAAALFESLILNHAFVDGNKRVAFFATDTFLRLNGWKLSVETESAHTFIVGMLERGDCSYERLLPWIKESLVRI</sequence>
<dbReference type="InterPro" id="IPR053737">
    <property type="entry name" value="Type_II_TA_Toxin"/>
</dbReference>
<dbReference type="PANTHER" id="PTHR39426:SF1">
    <property type="entry name" value="HOMOLOGY TO DEATH-ON-CURING PROTEIN OF PHAGE P1"/>
    <property type="match status" value="1"/>
</dbReference>
<dbReference type="PIRSF" id="PIRSF018297">
    <property type="entry name" value="Doc"/>
    <property type="match status" value="1"/>
</dbReference>
<dbReference type="SUPFAM" id="SSF140931">
    <property type="entry name" value="Fic-like"/>
    <property type="match status" value="1"/>
</dbReference>
<proteinExistence type="predicted"/>
<dbReference type="EMBL" id="LR633966">
    <property type="protein sequence ID" value="VUX54904.1"/>
    <property type="molecule type" value="Genomic_DNA"/>
</dbReference>
<name>A0A7D9H3M5_9GAMM</name>
<evidence type="ECO:0000313" key="2">
    <source>
        <dbReference type="EMBL" id="VUX54904.1"/>
    </source>
</evidence>
<dbReference type="InterPro" id="IPR006440">
    <property type="entry name" value="Doc"/>
</dbReference>
<dbReference type="Gene3D" id="1.20.120.1870">
    <property type="entry name" value="Fic/DOC protein, Fido domain"/>
    <property type="match status" value="1"/>
</dbReference>
<reference evidence="2" key="1">
    <citation type="submission" date="2019-07" db="EMBL/GenBank/DDBJ databases">
        <authorList>
            <person name="Weber M."/>
            <person name="Kostadinov I."/>
            <person name="Kostadinov D I."/>
        </authorList>
    </citation>
    <scope>NUCLEOTIDE SEQUENCE</scope>
    <source>
        <strain evidence="2">Gfbio:sag-sample-b02:053724c1-46a9-4a36-b237-ea2bf867836b</strain>
    </source>
</reference>
<dbReference type="NCBIfam" id="TIGR01550">
    <property type="entry name" value="DOC_P1"/>
    <property type="match status" value="1"/>
</dbReference>
<dbReference type="PROSITE" id="PS51459">
    <property type="entry name" value="FIDO"/>
    <property type="match status" value="1"/>
</dbReference>
<dbReference type="Pfam" id="PF02661">
    <property type="entry name" value="Fic"/>
    <property type="match status" value="1"/>
</dbReference>
<dbReference type="AlphaFoldDB" id="A0A7D9H3M5"/>
<dbReference type="PANTHER" id="PTHR39426">
    <property type="entry name" value="HOMOLOGY TO DEATH-ON-CURING PROTEIN OF PHAGE P1"/>
    <property type="match status" value="1"/>
</dbReference>
<dbReference type="GO" id="GO:0016301">
    <property type="term" value="F:kinase activity"/>
    <property type="evidence" value="ECO:0007669"/>
    <property type="project" value="InterPro"/>
</dbReference>
<evidence type="ECO:0000259" key="1">
    <source>
        <dbReference type="PROSITE" id="PS51459"/>
    </source>
</evidence>
<organism evidence="2">
    <name type="scientific">uncultured Woeseiaceae bacterium</name>
    <dbReference type="NCBI Taxonomy" id="1983305"/>
    <lineage>
        <taxon>Bacteria</taxon>
        <taxon>Pseudomonadati</taxon>
        <taxon>Pseudomonadota</taxon>
        <taxon>Gammaproteobacteria</taxon>
        <taxon>Woeseiales</taxon>
        <taxon>Woeseiaceae</taxon>
        <taxon>environmental samples</taxon>
    </lineage>
</organism>
<accession>A0A7D9H3M5</accession>